<evidence type="ECO:0000256" key="6">
    <source>
        <dbReference type="PIRSR" id="PIRSR601461-1"/>
    </source>
</evidence>
<feature type="active site" evidence="6">
    <location>
        <position position="91"/>
    </location>
</feature>
<dbReference type="Proteomes" id="UP000015100">
    <property type="component" value="Unassembled WGS sequence"/>
</dbReference>
<organism evidence="11 12">
    <name type="scientific">Dactylellina haptotyla (strain CBS 200.50)</name>
    <name type="common">Nematode-trapping fungus</name>
    <name type="synonym">Monacrosporium haptotylum</name>
    <dbReference type="NCBI Taxonomy" id="1284197"/>
    <lineage>
        <taxon>Eukaryota</taxon>
        <taxon>Fungi</taxon>
        <taxon>Dikarya</taxon>
        <taxon>Ascomycota</taxon>
        <taxon>Pezizomycotina</taxon>
        <taxon>Orbiliomycetes</taxon>
        <taxon>Orbiliales</taxon>
        <taxon>Orbiliaceae</taxon>
        <taxon>Dactylellina</taxon>
    </lineage>
</organism>
<protein>
    <recommendedName>
        <fullName evidence="10">Peptidase A1 domain-containing protein</fullName>
    </recommendedName>
</protein>
<evidence type="ECO:0000256" key="8">
    <source>
        <dbReference type="SAM" id="MobiDB-lite"/>
    </source>
</evidence>
<dbReference type="InterPro" id="IPR001461">
    <property type="entry name" value="Aspartic_peptidase_A1"/>
</dbReference>
<keyword evidence="5 7" id="KW-0378">Hydrolase</keyword>
<reference evidence="11 12" key="1">
    <citation type="journal article" date="2013" name="PLoS Genet.">
        <title>Genomic mechanisms accounting for the adaptation to parasitism in nematode-trapping fungi.</title>
        <authorList>
            <person name="Meerupati T."/>
            <person name="Andersson K.M."/>
            <person name="Friman E."/>
            <person name="Kumar D."/>
            <person name="Tunlid A."/>
            <person name="Ahren D."/>
        </authorList>
    </citation>
    <scope>NUCLEOTIDE SEQUENCE [LARGE SCALE GENOMIC DNA]</scope>
    <source>
        <strain evidence="11 12">CBS 200.50</strain>
    </source>
</reference>
<feature type="domain" description="Peptidase A1" evidence="10">
    <location>
        <begin position="73"/>
        <end position="409"/>
    </location>
</feature>
<keyword evidence="4 7" id="KW-0064">Aspartyl protease</keyword>
<dbReference type="PANTHER" id="PTHR47966">
    <property type="entry name" value="BETA-SITE APP-CLEAVING ENZYME, ISOFORM A-RELATED"/>
    <property type="match status" value="1"/>
</dbReference>
<reference evidence="12" key="2">
    <citation type="submission" date="2013-04" db="EMBL/GenBank/DDBJ databases">
        <title>Genomic mechanisms accounting for the adaptation to parasitism in nematode-trapping fungi.</title>
        <authorList>
            <person name="Ahren D.G."/>
        </authorList>
    </citation>
    <scope>NUCLEOTIDE SEQUENCE [LARGE SCALE GENOMIC DNA]</scope>
    <source>
        <strain evidence="12">CBS 200.50</strain>
    </source>
</reference>
<evidence type="ECO:0000256" key="9">
    <source>
        <dbReference type="SAM" id="SignalP"/>
    </source>
</evidence>
<evidence type="ECO:0000259" key="10">
    <source>
        <dbReference type="PROSITE" id="PS51767"/>
    </source>
</evidence>
<dbReference type="PRINTS" id="PR00792">
    <property type="entry name" value="PEPSIN"/>
</dbReference>
<gene>
    <name evidence="11" type="ORF">H072_10334</name>
</gene>
<dbReference type="EMBL" id="AQGS01000958">
    <property type="protein sequence ID" value="EPS36183.1"/>
    <property type="molecule type" value="Genomic_DNA"/>
</dbReference>
<name>S8BAL4_DACHA</name>
<dbReference type="PROSITE" id="PS00141">
    <property type="entry name" value="ASP_PROTEASE"/>
    <property type="match status" value="1"/>
</dbReference>
<dbReference type="STRING" id="1284197.S8BAL4"/>
<dbReference type="HOGENOM" id="CLU_013253_9_3_1"/>
<dbReference type="AlphaFoldDB" id="S8BAL4"/>
<dbReference type="MEROPS" id="A01.015"/>
<evidence type="ECO:0000313" key="12">
    <source>
        <dbReference type="Proteomes" id="UP000015100"/>
    </source>
</evidence>
<feature type="signal peptide" evidence="9">
    <location>
        <begin position="1"/>
        <end position="18"/>
    </location>
</feature>
<dbReference type="InterPro" id="IPR033876">
    <property type="entry name" value="SAP-like"/>
</dbReference>
<accession>S8BAL4</accession>
<dbReference type="InterPro" id="IPR033121">
    <property type="entry name" value="PEPTIDASE_A1"/>
</dbReference>
<dbReference type="GO" id="GO:0006508">
    <property type="term" value="P:proteolysis"/>
    <property type="evidence" value="ECO:0007669"/>
    <property type="project" value="UniProtKB-KW"/>
</dbReference>
<evidence type="ECO:0000313" key="11">
    <source>
        <dbReference type="EMBL" id="EPS36183.1"/>
    </source>
</evidence>
<dbReference type="eggNOG" id="KOG1339">
    <property type="taxonomic scope" value="Eukaryota"/>
</dbReference>
<keyword evidence="2 7" id="KW-0645">Protease</keyword>
<feature type="region of interest" description="Disordered" evidence="8">
    <location>
        <begin position="467"/>
        <end position="500"/>
    </location>
</feature>
<keyword evidence="12" id="KW-1185">Reference proteome</keyword>
<dbReference type="CDD" id="cd05474">
    <property type="entry name" value="SAP_like"/>
    <property type="match status" value="1"/>
</dbReference>
<dbReference type="GO" id="GO:0004190">
    <property type="term" value="F:aspartic-type endopeptidase activity"/>
    <property type="evidence" value="ECO:0007669"/>
    <property type="project" value="UniProtKB-KW"/>
</dbReference>
<comment type="similarity">
    <text evidence="1 7">Belongs to the peptidase A1 family.</text>
</comment>
<dbReference type="Pfam" id="PF00026">
    <property type="entry name" value="Asp"/>
    <property type="match status" value="1"/>
</dbReference>
<feature type="active site" evidence="6">
    <location>
        <position position="285"/>
    </location>
</feature>
<evidence type="ECO:0000256" key="3">
    <source>
        <dbReference type="ARBA" id="ARBA00022729"/>
    </source>
</evidence>
<dbReference type="InterPro" id="IPR001969">
    <property type="entry name" value="Aspartic_peptidase_AS"/>
</dbReference>
<evidence type="ECO:0000256" key="4">
    <source>
        <dbReference type="ARBA" id="ARBA00022750"/>
    </source>
</evidence>
<dbReference type="PANTHER" id="PTHR47966:SF65">
    <property type="entry name" value="ASPARTIC-TYPE ENDOPEPTIDASE"/>
    <property type="match status" value="1"/>
</dbReference>
<comment type="caution">
    <text evidence="11">The sequence shown here is derived from an EMBL/GenBank/DDBJ whole genome shotgun (WGS) entry which is preliminary data.</text>
</comment>
<evidence type="ECO:0000256" key="2">
    <source>
        <dbReference type="ARBA" id="ARBA00022670"/>
    </source>
</evidence>
<feature type="region of interest" description="Disordered" evidence="8">
    <location>
        <begin position="97"/>
        <end position="125"/>
    </location>
</feature>
<dbReference type="OMA" id="CNVTLGT"/>
<proteinExistence type="inferred from homology"/>
<evidence type="ECO:0000256" key="5">
    <source>
        <dbReference type="ARBA" id="ARBA00022801"/>
    </source>
</evidence>
<feature type="chain" id="PRO_5004561092" description="Peptidase A1 domain-containing protein" evidence="9">
    <location>
        <begin position="19"/>
        <end position="524"/>
    </location>
</feature>
<dbReference type="Gene3D" id="2.40.70.10">
    <property type="entry name" value="Acid Proteases"/>
    <property type="match status" value="2"/>
</dbReference>
<evidence type="ECO:0000256" key="1">
    <source>
        <dbReference type="ARBA" id="ARBA00007447"/>
    </source>
</evidence>
<dbReference type="InterPro" id="IPR021109">
    <property type="entry name" value="Peptidase_aspartic_dom_sf"/>
</dbReference>
<sequence>MKSTALLLLAGIAASSTAVSDSSILARSVPGAHVVSLDFQKEKCYNAQGHAGRRKIRRRTTVLATLDNEYLLYYVDVQVGTPPQSLRLQVDTGSSDVWAPSSNSKHCRSSDTPCNEGSYNPDSSSTSKIIERNGFSISYLDGTHSSGDFISEVFTIGNITIDDLQLGVGYDTDISAGILGIGFGSNSVSASSYPSLVDNLVAHKYINARAYSLYLNDQEANTGSILFGGIDTQKFEGKLIGLPIQRTPDTEDYTDFLVSLTSIGFSGQDGVEQSILNETLTAVLDSGSSLTYLPNSTVTNIVKRVGGIWSSDLESYMIPCSLTNDGHDYVHYRFGGHNGPVIRIPMEELTNYIIDINGDIWTDIDGNPACIFGIQPQPEGFGDSYLFGDTFLRSAYVVYDLDGKKIWMAQTVFNATASNILEIQNSTISKSGVPNASGIASVSEPLVVVTTVMKPMPTGYITSASETALEPSTTDNASPNSQSTGPARSGTDQSNSPNAGLRNQVGGAAMACFAVVAIIFSALL</sequence>
<keyword evidence="3 9" id="KW-0732">Signal</keyword>
<dbReference type="OrthoDB" id="771136at2759"/>
<dbReference type="SUPFAM" id="SSF50630">
    <property type="entry name" value="Acid proteases"/>
    <property type="match status" value="1"/>
</dbReference>
<dbReference type="PROSITE" id="PS51767">
    <property type="entry name" value="PEPTIDASE_A1"/>
    <property type="match status" value="1"/>
</dbReference>
<evidence type="ECO:0000256" key="7">
    <source>
        <dbReference type="RuleBase" id="RU000454"/>
    </source>
</evidence>
<feature type="compositionally biased region" description="Polar residues" evidence="8">
    <location>
        <begin position="467"/>
        <end position="498"/>
    </location>
</feature>